<proteinExistence type="predicted"/>
<name>A0AAV7NPB4_PLEWA</name>
<organism evidence="2 3">
    <name type="scientific">Pleurodeles waltl</name>
    <name type="common">Iberian ribbed newt</name>
    <dbReference type="NCBI Taxonomy" id="8319"/>
    <lineage>
        <taxon>Eukaryota</taxon>
        <taxon>Metazoa</taxon>
        <taxon>Chordata</taxon>
        <taxon>Craniata</taxon>
        <taxon>Vertebrata</taxon>
        <taxon>Euteleostomi</taxon>
        <taxon>Amphibia</taxon>
        <taxon>Batrachia</taxon>
        <taxon>Caudata</taxon>
        <taxon>Salamandroidea</taxon>
        <taxon>Salamandridae</taxon>
        <taxon>Pleurodelinae</taxon>
        <taxon>Pleurodeles</taxon>
    </lineage>
</organism>
<dbReference type="Gene3D" id="3.30.70.1820">
    <property type="entry name" value="L1 transposable element, RRM domain"/>
    <property type="match status" value="1"/>
</dbReference>
<gene>
    <name evidence="2" type="ORF">NDU88_006111</name>
</gene>
<protein>
    <submittedName>
        <fullName evidence="2">Uncharacterized protein</fullName>
    </submittedName>
</protein>
<comment type="caution">
    <text evidence="2">The sequence shown here is derived from an EMBL/GenBank/DDBJ whole genome shotgun (WGS) entry which is preliminary data.</text>
</comment>
<sequence>MCWGRRCGLERSAGDAGREGPPALHGGHRGGIFLSLRCAPGAQCSVLGWQRPTTQGQGQNREADPSLQWLLQVDCLCESNRAGIAGPRSVDKHDEHAAGWCLADEQGRCADHAATGGGLTQQDILQAITASQEALETKIDTLGAEFGLLKDDHCRLAERVTVVKREFLEVLTSISDARLRLTSMEDKVRILERRAEDAENHSMRNNIHVVGMPKNLEGRNMIAFLESWIKEDLALTDLSPYFVLESSHRVPLCLPCPGSPP</sequence>
<keyword evidence="3" id="KW-1185">Reference proteome</keyword>
<evidence type="ECO:0000313" key="2">
    <source>
        <dbReference type="EMBL" id="KAJ1117915.1"/>
    </source>
</evidence>
<keyword evidence="1" id="KW-0175">Coiled coil</keyword>
<dbReference type="EMBL" id="JANPWB010000012">
    <property type="protein sequence ID" value="KAJ1117915.1"/>
    <property type="molecule type" value="Genomic_DNA"/>
</dbReference>
<reference evidence="2" key="1">
    <citation type="journal article" date="2022" name="bioRxiv">
        <title>Sequencing and chromosome-scale assembly of the giantPleurodeles waltlgenome.</title>
        <authorList>
            <person name="Brown T."/>
            <person name="Elewa A."/>
            <person name="Iarovenko S."/>
            <person name="Subramanian E."/>
            <person name="Araus A.J."/>
            <person name="Petzold A."/>
            <person name="Susuki M."/>
            <person name="Suzuki K.-i.T."/>
            <person name="Hayashi T."/>
            <person name="Toyoda A."/>
            <person name="Oliveira C."/>
            <person name="Osipova E."/>
            <person name="Leigh N.D."/>
            <person name="Simon A."/>
            <person name="Yun M.H."/>
        </authorList>
    </citation>
    <scope>NUCLEOTIDE SEQUENCE</scope>
    <source>
        <strain evidence="2">20211129_DDA</strain>
        <tissue evidence="2">Liver</tissue>
    </source>
</reference>
<evidence type="ECO:0000256" key="1">
    <source>
        <dbReference type="SAM" id="Coils"/>
    </source>
</evidence>
<dbReference type="Proteomes" id="UP001066276">
    <property type="component" value="Chromosome 8"/>
</dbReference>
<feature type="coiled-coil region" evidence="1">
    <location>
        <begin position="174"/>
        <end position="201"/>
    </location>
</feature>
<evidence type="ECO:0000313" key="3">
    <source>
        <dbReference type="Proteomes" id="UP001066276"/>
    </source>
</evidence>
<accession>A0AAV7NPB4</accession>
<dbReference type="AlphaFoldDB" id="A0AAV7NPB4"/>